<keyword evidence="1" id="KW-0812">Transmembrane</keyword>
<sequence length="66" mass="7522">MTFIIGIYMLPSWLASSRGHPNQGSISTLNLFLGWTFIGWVAALIWANSYIDKDKKQKTAIDYLKE</sequence>
<evidence type="ECO:0008006" key="4">
    <source>
        <dbReference type="Google" id="ProtNLM"/>
    </source>
</evidence>
<reference evidence="2 3" key="1">
    <citation type="journal article" date="2007" name="PLoS Genet.">
        <title>Patterns and implications of gene gain and loss in the evolution of Prochlorococcus.</title>
        <authorList>
            <person name="Kettler G.C."/>
            <person name="Martiny A.C."/>
            <person name="Huang K."/>
            <person name="Zucker J."/>
            <person name="Coleman M.L."/>
            <person name="Rodrigue S."/>
            <person name="Chen F."/>
            <person name="Lapidus A."/>
            <person name="Ferriera S."/>
            <person name="Johnson J."/>
            <person name="Steglich C."/>
            <person name="Church G.M."/>
            <person name="Richardson P."/>
            <person name="Chisholm S.W."/>
        </authorList>
    </citation>
    <scope>NUCLEOTIDE SEQUENCE [LARGE SCALE GENOMIC DNA]</scope>
    <source>
        <strain evidence="2 3">MIT 9215</strain>
    </source>
</reference>
<dbReference type="Proteomes" id="UP000002014">
    <property type="component" value="Chromosome"/>
</dbReference>
<dbReference type="eggNOG" id="ENOG5033BAP">
    <property type="taxonomic scope" value="Bacteria"/>
</dbReference>
<organism evidence="2 3">
    <name type="scientific">Prochlorococcus marinus (strain MIT 9215)</name>
    <dbReference type="NCBI Taxonomy" id="93060"/>
    <lineage>
        <taxon>Bacteria</taxon>
        <taxon>Bacillati</taxon>
        <taxon>Cyanobacteriota</taxon>
        <taxon>Cyanophyceae</taxon>
        <taxon>Synechococcales</taxon>
        <taxon>Prochlorococcaceae</taxon>
        <taxon>Prochlorococcus</taxon>
    </lineage>
</organism>
<gene>
    <name evidence="2" type="ordered locus">P9215_13711</name>
</gene>
<dbReference type="HOGENOM" id="CLU_2827728_0_0_3"/>
<keyword evidence="1" id="KW-1133">Transmembrane helix</keyword>
<evidence type="ECO:0000313" key="2">
    <source>
        <dbReference type="EMBL" id="ABV50986.1"/>
    </source>
</evidence>
<feature type="transmembrane region" description="Helical" evidence="1">
    <location>
        <begin position="29"/>
        <end position="51"/>
    </location>
</feature>
<evidence type="ECO:0000313" key="3">
    <source>
        <dbReference type="Proteomes" id="UP000002014"/>
    </source>
</evidence>
<protein>
    <recommendedName>
        <fullName evidence="4">Superinfection immunity protein</fullName>
    </recommendedName>
</protein>
<dbReference type="InterPro" id="IPR016410">
    <property type="entry name" value="Phage_imm"/>
</dbReference>
<accession>A8G5V5</accession>
<dbReference type="AlphaFoldDB" id="A8G5V5"/>
<evidence type="ECO:0000256" key="1">
    <source>
        <dbReference type="SAM" id="Phobius"/>
    </source>
</evidence>
<name>A8G5V5_PROM2</name>
<dbReference type="KEGG" id="pmh:P9215_13711"/>
<proteinExistence type="predicted"/>
<dbReference type="EMBL" id="CP000825">
    <property type="protein sequence ID" value="ABV50986.1"/>
    <property type="molecule type" value="Genomic_DNA"/>
</dbReference>
<dbReference type="TCDB" id="1.E.9.1.7">
    <property type="family name" value="the t4 immunity (t4 imm) family"/>
</dbReference>
<dbReference type="Pfam" id="PF14373">
    <property type="entry name" value="Imm_superinfect"/>
    <property type="match status" value="1"/>
</dbReference>
<keyword evidence="1" id="KW-0472">Membrane</keyword>